<name>A0A0L0GC40_9EUKA</name>
<dbReference type="RefSeq" id="XP_014160380.1">
    <property type="nucleotide sequence ID" value="XM_014304905.1"/>
</dbReference>
<evidence type="ECO:0000313" key="2">
    <source>
        <dbReference type="EMBL" id="KNC86479.1"/>
    </source>
</evidence>
<keyword evidence="3" id="KW-1185">Reference proteome</keyword>
<protein>
    <recommendedName>
        <fullName evidence="4">TNFR-Cys domain-containing protein</fullName>
    </recommendedName>
</protein>
<reference evidence="2 3" key="1">
    <citation type="submission" date="2011-02" db="EMBL/GenBank/DDBJ databases">
        <title>The Genome Sequence of Sphaeroforma arctica JP610.</title>
        <authorList>
            <consortium name="The Broad Institute Genome Sequencing Platform"/>
            <person name="Russ C."/>
            <person name="Cuomo C."/>
            <person name="Young S.K."/>
            <person name="Zeng Q."/>
            <person name="Gargeya S."/>
            <person name="Alvarado L."/>
            <person name="Berlin A."/>
            <person name="Chapman S.B."/>
            <person name="Chen Z."/>
            <person name="Freedman E."/>
            <person name="Gellesch M."/>
            <person name="Goldberg J."/>
            <person name="Griggs A."/>
            <person name="Gujja S."/>
            <person name="Heilman E."/>
            <person name="Heiman D."/>
            <person name="Howarth C."/>
            <person name="Mehta T."/>
            <person name="Neiman D."/>
            <person name="Pearson M."/>
            <person name="Roberts A."/>
            <person name="Saif S."/>
            <person name="Shea T."/>
            <person name="Shenoy N."/>
            <person name="Sisk P."/>
            <person name="Stolte C."/>
            <person name="Sykes S."/>
            <person name="White J."/>
            <person name="Yandava C."/>
            <person name="Burger G."/>
            <person name="Gray M.W."/>
            <person name="Holland P.W.H."/>
            <person name="King N."/>
            <person name="Lang F.B.F."/>
            <person name="Roger A.J."/>
            <person name="Ruiz-Trillo I."/>
            <person name="Haas B."/>
            <person name="Nusbaum C."/>
            <person name="Birren B."/>
        </authorList>
    </citation>
    <scope>NUCLEOTIDE SEQUENCE [LARGE SCALE GENOMIC DNA]</scope>
    <source>
        <strain evidence="2 3">JP610</strain>
    </source>
</reference>
<dbReference type="AlphaFoldDB" id="A0A0L0GC40"/>
<keyword evidence="1" id="KW-0732">Signal</keyword>
<feature type="chain" id="PRO_5005539252" description="TNFR-Cys domain-containing protein" evidence="1">
    <location>
        <begin position="19"/>
        <end position="1208"/>
    </location>
</feature>
<evidence type="ECO:0008006" key="4">
    <source>
        <dbReference type="Google" id="ProtNLM"/>
    </source>
</evidence>
<accession>A0A0L0GC40</accession>
<proteinExistence type="predicted"/>
<evidence type="ECO:0000313" key="3">
    <source>
        <dbReference type="Proteomes" id="UP000054560"/>
    </source>
</evidence>
<sequence>MKLRSILFGAGLTALVNAQFPVFTTDAQAEIPTTTAVVFNPFDTVATDAVTDGVNPFVSNAVVTSLATGLDGVVITIVVDPLNPDATLLSSDLLPSELPGFEITRGCPAGEFYDEINDRCGSCARQHPGCDLCTADLCFQCNLLNYLDLTSNLCIPCTVYGPTCSFCSSTQCNTCGSFNYFNATEGLCATCEKPDNCPIENAICRNSTYSACKAGGCDRGFWNDPLKLSSDCQPCSDLNLGEDCSECWINPANSRGECLDCGIGNFFDISTNSSQQCVCQCATCPEAPGCNNGSQICGYTESQLGTTIFQRLESTCLAGQCQKFFLNELNTFNSTCNLTQVLLETDLLPNQFTLDELILFEDNLQRYFFPPGTAANTRATYPYDCYPVKIAPDPMRDNHLDIAITCGNVANLQAIVNNLTASIVSDPFAMPMCMIECFYSVQLPSQYRPYGFYERRLCFNCDPIANCEYPGYCDGDRRRSSCDQCEGSYYKQIEWPPYADRCLECTRAEGCSLENTRCVNDTVSFCLTGFCNDGFYQDNSVAQLTIGQAGVGRGIEQVGICIDCPDQPGCRPGNTKCNDLTAGATQTLLCATGECEKDLGYYNNETSCAGDYSACKLADMTYELCFPEEDYDDEFEYYFLQELADFGALVGVPGVQPYEYPWPFYVLGIRTNETSGNVLVDVNFTTDAAASSMITNTLAAALGDANVNGNIRAQTDQLAELGVQCVVRLLNANSTLLTGQSNYQGREIQSRPICLQCHTIDNCIVEPECPNCPIRSRCPTCQQGYYNNRSTSVFTPDTCEKCIDARNCTDGYTTCVSSNSPECLAGRCESGYWNNPGPPPLDCGFQDAYKCWSEKAIIELAQNSSQVSSDYSLWWIAEYGIDFVRPFYYCPFQGNCEVALWNVEEEKHAGYITVPSEQVAYWNYWLPGWSENITDFQYWRPTDRDQIKYYQDNYETLIRIYGNSFGQCMHTEPTWASPCKRWTECDAFTEFPLNAPTNIEDRICLNCRQANETMCGSPDRSVYAGCLDYYWDGTQCTHCSNAGADSCGCGLGAITDPDACGTQGSESSVSCFNWYFNTDLGTKPYLDYVDDGNSTVNNTEIIQDGFCCRCEPVDYCQPGMSVCVSATSKGCLSGFCTESNVETSSSEWPGVQCSNQNCEDAGVVCANDQEYTPYQVIYTFADSESGACCIDQPVLTPAPTPLSYGTAV</sequence>
<feature type="signal peptide" evidence="1">
    <location>
        <begin position="1"/>
        <end position="18"/>
    </location>
</feature>
<dbReference type="Proteomes" id="UP000054560">
    <property type="component" value="Unassembled WGS sequence"/>
</dbReference>
<dbReference type="EMBL" id="KQ241650">
    <property type="protein sequence ID" value="KNC86479.1"/>
    <property type="molecule type" value="Genomic_DNA"/>
</dbReference>
<gene>
    <name evidence="2" type="ORF">SARC_01387</name>
</gene>
<dbReference type="GeneID" id="25901891"/>
<evidence type="ECO:0000256" key="1">
    <source>
        <dbReference type="SAM" id="SignalP"/>
    </source>
</evidence>
<organism evidence="2 3">
    <name type="scientific">Sphaeroforma arctica JP610</name>
    <dbReference type="NCBI Taxonomy" id="667725"/>
    <lineage>
        <taxon>Eukaryota</taxon>
        <taxon>Ichthyosporea</taxon>
        <taxon>Ichthyophonida</taxon>
        <taxon>Sphaeroforma</taxon>
    </lineage>
</organism>
<dbReference type="OrthoDB" id="10031141at2759"/>